<dbReference type="KEGG" id="run:DR864_18625"/>
<dbReference type="Pfam" id="PF02687">
    <property type="entry name" value="FtsX"/>
    <property type="match status" value="2"/>
</dbReference>
<dbReference type="OrthoDB" id="5933722at2"/>
<feature type="domain" description="ABC3 transporter permease C-terminal" evidence="7">
    <location>
        <begin position="288"/>
        <end position="405"/>
    </location>
</feature>
<evidence type="ECO:0000256" key="1">
    <source>
        <dbReference type="ARBA" id="ARBA00004651"/>
    </source>
</evidence>
<reference evidence="9 10" key="1">
    <citation type="submission" date="2018-07" db="EMBL/GenBank/DDBJ databases">
        <title>Genome sequencing of Runella.</title>
        <authorList>
            <person name="Baek M.-G."/>
            <person name="Yi H."/>
        </authorList>
    </citation>
    <scope>NUCLEOTIDE SEQUENCE [LARGE SCALE GENOMIC DNA]</scope>
    <source>
        <strain evidence="9 10">HYN0085</strain>
    </source>
</reference>
<feature type="transmembrane region" description="Helical" evidence="6">
    <location>
        <begin position="329"/>
        <end position="356"/>
    </location>
</feature>
<feature type="transmembrane region" description="Helical" evidence="6">
    <location>
        <begin position="282"/>
        <end position="304"/>
    </location>
</feature>
<dbReference type="EMBL" id="CP030850">
    <property type="protein sequence ID" value="AXE19606.1"/>
    <property type="molecule type" value="Genomic_DNA"/>
</dbReference>
<dbReference type="Proteomes" id="UP000251993">
    <property type="component" value="Chromosome"/>
</dbReference>
<evidence type="ECO:0000256" key="3">
    <source>
        <dbReference type="ARBA" id="ARBA00022692"/>
    </source>
</evidence>
<dbReference type="GO" id="GO:0005886">
    <property type="term" value="C:plasma membrane"/>
    <property type="evidence" value="ECO:0007669"/>
    <property type="project" value="UniProtKB-SubCell"/>
</dbReference>
<dbReference type="RefSeq" id="WP_114068375.1">
    <property type="nucleotide sequence ID" value="NZ_CP030850.1"/>
</dbReference>
<evidence type="ECO:0000256" key="6">
    <source>
        <dbReference type="SAM" id="Phobius"/>
    </source>
</evidence>
<proteinExistence type="predicted"/>
<feature type="transmembrane region" description="Helical" evidence="6">
    <location>
        <begin position="376"/>
        <end position="401"/>
    </location>
</feature>
<accession>A0A344TLT5</accession>
<dbReference type="Pfam" id="PF12704">
    <property type="entry name" value="MacB_PCD"/>
    <property type="match status" value="2"/>
</dbReference>
<dbReference type="GO" id="GO:0022857">
    <property type="term" value="F:transmembrane transporter activity"/>
    <property type="evidence" value="ECO:0007669"/>
    <property type="project" value="TreeGrafter"/>
</dbReference>
<feature type="domain" description="ABC3 transporter permease C-terminal" evidence="7">
    <location>
        <begin position="676"/>
        <end position="783"/>
    </location>
</feature>
<protein>
    <submittedName>
        <fullName evidence="9">ABC transporter permease</fullName>
    </submittedName>
</protein>
<keyword evidence="3 6" id="KW-0812">Transmembrane</keyword>
<organism evidence="9 10">
    <name type="scientific">Runella rosea</name>
    <dbReference type="NCBI Taxonomy" id="2259595"/>
    <lineage>
        <taxon>Bacteria</taxon>
        <taxon>Pseudomonadati</taxon>
        <taxon>Bacteroidota</taxon>
        <taxon>Cytophagia</taxon>
        <taxon>Cytophagales</taxon>
        <taxon>Spirosomataceae</taxon>
        <taxon>Runella</taxon>
    </lineage>
</organism>
<dbReference type="PANTHER" id="PTHR30572">
    <property type="entry name" value="MEMBRANE COMPONENT OF TRANSPORTER-RELATED"/>
    <property type="match status" value="1"/>
</dbReference>
<keyword evidence="5 6" id="KW-0472">Membrane</keyword>
<feature type="domain" description="MacB-like periplasmic core" evidence="8">
    <location>
        <begin position="21"/>
        <end position="235"/>
    </location>
</feature>
<evidence type="ECO:0000313" key="9">
    <source>
        <dbReference type="EMBL" id="AXE19606.1"/>
    </source>
</evidence>
<keyword evidence="4 6" id="KW-1133">Transmembrane helix</keyword>
<evidence type="ECO:0000259" key="8">
    <source>
        <dbReference type="Pfam" id="PF12704"/>
    </source>
</evidence>
<feature type="transmembrane region" description="Helical" evidence="6">
    <location>
        <begin position="763"/>
        <end position="786"/>
    </location>
</feature>
<evidence type="ECO:0000256" key="2">
    <source>
        <dbReference type="ARBA" id="ARBA00022475"/>
    </source>
</evidence>
<keyword evidence="2" id="KW-1003">Cell membrane</keyword>
<feature type="transmembrane region" description="Helical" evidence="6">
    <location>
        <begin position="673"/>
        <end position="696"/>
    </location>
</feature>
<name>A0A344TLT5_9BACT</name>
<keyword evidence="10" id="KW-1185">Reference proteome</keyword>
<feature type="transmembrane region" description="Helical" evidence="6">
    <location>
        <begin position="717"/>
        <end position="743"/>
    </location>
</feature>
<dbReference type="PANTHER" id="PTHR30572:SF18">
    <property type="entry name" value="ABC-TYPE MACROLIDE FAMILY EXPORT SYSTEM PERMEASE COMPONENT 2"/>
    <property type="match status" value="1"/>
</dbReference>
<comment type="subcellular location">
    <subcellularLocation>
        <location evidence="1">Cell membrane</location>
        <topology evidence="1">Multi-pass membrane protein</topology>
    </subcellularLocation>
</comment>
<evidence type="ECO:0000256" key="5">
    <source>
        <dbReference type="ARBA" id="ARBA00023136"/>
    </source>
</evidence>
<feature type="transmembrane region" description="Helical" evidence="6">
    <location>
        <begin position="20"/>
        <end position="41"/>
    </location>
</feature>
<evidence type="ECO:0000259" key="7">
    <source>
        <dbReference type="Pfam" id="PF02687"/>
    </source>
</evidence>
<gene>
    <name evidence="9" type="ORF">DR864_18625</name>
</gene>
<evidence type="ECO:0000256" key="4">
    <source>
        <dbReference type="ARBA" id="ARBA00022989"/>
    </source>
</evidence>
<evidence type="ECO:0000313" key="10">
    <source>
        <dbReference type="Proteomes" id="UP000251993"/>
    </source>
</evidence>
<feature type="transmembrane region" description="Helical" evidence="6">
    <location>
        <begin position="422"/>
        <end position="445"/>
    </location>
</feature>
<dbReference type="InterPro" id="IPR025857">
    <property type="entry name" value="MacB_PCD"/>
</dbReference>
<dbReference type="AlphaFoldDB" id="A0A344TLT5"/>
<dbReference type="InterPro" id="IPR050250">
    <property type="entry name" value="Macrolide_Exporter_MacB"/>
</dbReference>
<sequence length="796" mass="89463">MLKNYFKIAVRSLLKDKGYAALNILGLTIGLTFSLFLVFYITDELSYDRYHEKADRIYRVGAAIKEPERADKVAVTQFPLGPTLKKEFPEVEHAVRFVRNGDKTLFKKGDTQFFEDKVFFADSNLFDVFTYKFIAGDAKRALIAPNSLVLTRSVAEKYFQTTDNVVGKSLQGKKDTYNITAIIEDVPQNSHLRFNALISASSLGKDFGNNWGNFGFYTYALLTKNSDYKSFEKKLVPMYEKYMASIFSPYNVKINYVVQPIVDIHLRSDLNNEPEELGTMSYIYTFSAVALFMILIACINYMNLTTARSARRAKEIGIRKVSGSLQRHLIAQFLTESTVITLASLILSLLLIAVLLPVFNDISGKTFTFGTIFQPITLISILTIVVVVGLLGGSYPAFYLAKFNPLVVLKGNLAKASSNAPLRQTLVILQFTISMVMLISTWVVYDQLNFMKNKDLGYSKDQVLVINMPPINRDGRNEIKLMKSEFLKNPKVLSASSSWYTPNSNGQSFNLMEIEGKTGFVNLGVEVYGVDPHYLQTLGIQLSKGRNFTELDRADSLRRMIVNEALIKKMGWADALGKKIRFAGDTANLAEVVGVFKDFHQKSLYNPIEPLILMYRENNGSVQAKISPNDIPGTLAHLEKSYKKVFPQHSFQYNFLDQDFQSQFAADQKRGTIFTAFSSLTVLIACLGLLGLVAFTTEQRRKEISVRKVMGAETGHIVTLISKGFIYLVGLSCLIAFPIAWYFMNQWLEPFPYKTDISPVTFLLSAGLVLLITLLTVSFHTVKAALMNPVKSLKSE</sequence>
<feature type="domain" description="MacB-like periplasmic core" evidence="8">
    <location>
        <begin position="443"/>
        <end position="600"/>
    </location>
</feature>
<dbReference type="InterPro" id="IPR003838">
    <property type="entry name" value="ABC3_permease_C"/>
</dbReference>